<feature type="compositionally biased region" description="Low complexity" evidence="6">
    <location>
        <begin position="146"/>
        <end position="158"/>
    </location>
</feature>
<name>A0A1E7F8W1_9STRA</name>
<organism evidence="7 8">
    <name type="scientific">Fragilariopsis cylindrus CCMP1102</name>
    <dbReference type="NCBI Taxonomy" id="635003"/>
    <lineage>
        <taxon>Eukaryota</taxon>
        <taxon>Sar</taxon>
        <taxon>Stramenopiles</taxon>
        <taxon>Ochrophyta</taxon>
        <taxon>Bacillariophyta</taxon>
        <taxon>Bacillariophyceae</taxon>
        <taxon>Bacillariophycidae</taxon>
        <taxon>Bacillariales</taxon>
        <taxon>Bacillariaceae</taxon>
        <taxon>Fragilariopsis</taxon>
    </lineage>
</organism>
<evidence type="ECO:0000313" key="8">
    <source>
        <dbReference type="Proteomes" id="UP000095751"/>
    </source>
</evidence>
<keyword evidence="1" id="KW-0813">Transport</keyword>
<accession>A0A1E7F8W1</accession>
<dbReference type="Proteomes" id="UP000095751">
    <property type="component" value="Unassembled WGS sequence"/>
</dbReference>
<dbReference type="InterPro" id="IPR012292">
    <property type="entry name" value="Globin/Proto"/>
</dbReference>
<sequence length="202" mass="23685">MSKQELQHRAYKASGVSYEESLRVTQLVPCLYKRLGYELGCEKLSQLFYDAVFEDTENVWFLNIFVSSTKREAVENQYRFFVQIFGGPDLYKQKKGKYTRLVGRHAAYPIGHTAADHWVKHMEDAMNEHPNLNKLHKSNNDDNDNNNKNDNNNRMNENNIIETKEAMRLYFRYTAHYIVVAKEYMRDDQLSGGTGVDEGRVW</sequence>
<dbReference type="Gene3D" id="1.10.490.10">
    <property type="entry name" value="Globins"/>
    <property type="match status" value="1"/>
</dbReference>
<dbReference type="PANTHER" id="PTHR47366">
    <property type="entry name" value="TWO-ON-TWO HEMOGLOBIN-3"/>
    <property type="match status" value="1"/>
</dbReference>
<dbReference type="EMBL" id="KV784360">
    <property type="protein sequence ID" value="OEU14597.1"/>
    <property type="molecule type" value="Genomic_DNA"/>
</dbReference>
<dbReference type="AlphaFoldDB" id="A0A1E7F8W1"/>
<evidence type="ECO:0000256" key="3">
    <source>
        <dbReference type="ARBA" id="ARBA00022723"/>
    </source>
</evidence>
<keyword evidence="3" id="KW-0479">Metal-binding</keyword>
<proteinExistence type="inferred from homology"/>
<reference evidence="7 8" key="1">
    <citation type="submission" date="2016-09" db="EMBL/GenBank/DDBJ databases">
        <title>Extensive genetic diversity and differential bi-allelic expression allows diatom success in the polar Southern Ocean.</title>
        <authorList>
            <consortium name="DOE Joint Genome Institute"/>
            <person name="Mock T."/>
            <person name="Otillar R.P."/>
            <person name="Strauss J."/>
            <person name="Dupont C."/>
            <person name="Frickenhaus S."/>
            <person name="Maumus F."/>
            <person name="Mcmullan M."/>
            <person name="Sanges R."/>
            <person name="Schmutz J."/>
            <person name="Toseland A."/>
            <person name="Valas R."/>
            <person name="Veluchamy A."/>
            <person name="Ward B.J."/>
            <person name="Allen A."/>
            <person name="Barry K."/>
            <person name="Falciatore A."/>
            <person name="Ferrante M."/>
            <person name="Fortunato A.E."/>
            <person name="Gloeckner G."/>
            <person name="Gruber A."/>
            <person name="Hipkin R."/>
            <person name="Janech M."/>
            <person name="Kroth P."/>
            <person name="Leese F."/>
            <person name="Lindquist E."/>
            <person name="Lyon B.R."/>
            <person name="Martin J."/>
            <person name="Mayer C."/>
            <person name="Parker M."/>
            <person name="Quesneville H."/>
            <person name="Raymond J."/>
            <person name="Uhlig C."/>
            <person name="Valentin K.U."/>
            <person name="Worden A.Z."/>
            <person name="Armbrust E.V."/>
            <person name="Bowler C."/>
            <person name="Green B."/>
            <person name="Moulton V."/>
            <person name="Van Oosterhout C."/>
            <person name="Grigoriev I."/>
        </authorList>
    </citation>
    <scope>NUCLEOTIDE SEQUENCE [LARGE SCALE GENOMIC DNA]</scope>
    <source>
        <strain evidence="7 8">CCMP1102</strain>
    </source>
</reference>
<dbReference type="InterPro" id="IPR001486">
    <property type="entry name" value="Hemoglobin_trunc"/>
</dbReference>
<gene>
    <name evidence="7" type="primary">Hgb</name>
    <name evidence="7" type="ORF">FRACYDRAFT_241146</name>
</gene>
<keyword evidence="4" id="KW-0408">Iron</keyword>
<keyword evidence="2" id="KW-0349">Heme</keyword>
<feature type="region of interest" description="Disordered" evidence="6">
    <location>
        <begin position="130"/>
        <end position="158"/>
    </location>
</feature>
<dbReference type="InParanoid" id="A0A1E7F8W1"/>
<dbReference type="OrthoDB" id="37940at2759"/>
<dbReference type="GO" id="GO:0005344">
    <property type="term" value="F:oxygen carrier activity"/>
    <property type="evidence" value="ECO:0007669"/>
    <property type="project" value="InterPro"/>
</dbReference>
<dbReference type="GO" id="GO:0019825">
    <property type="term" value="F:oxygen binding"/>
    <property type="evidence" value="ECO:0007669"/>
    <property type="project" value="InterPro"/>
</dbReference>
<evidence type="ECO:0000256" key="2">
    <source>
        <dbReference type="ARBA" id="ARBA00022617"/>
    </source>
</evidence>
<dbReference type="GO" id="GO:0046872">
    <property type="term" value="F:metal ion binding"/>
    <property type="evidence" value="ECO:0007669"/>
    <property type="project" value="UniProtKB-KW"/>
</dbReference>
<dbReference type="GO" id="GO:0020037">
    <property type="term" value="F:heme binding"/>
    <property type="evidence" value="ECO:0007669"/>
    <property type="project" value="InterPro"/>
</dbReference>
<dbReference type="InterPro" id="IPR009050">
    <property type="entry name" value="Globin-like_sf"/>
</dbReference>
<evidence type="ECO:0000256" key="6">
    <source>
        <dbReference type="SAM" id="MobiDB-lite"/>
    </source>
</evidence>
<evidence type="ECO:0000256" key="4">
    <source>
        <dbReference type="ARBA" id="ARBA00023004"/>
    </source>
</evidence>
<dbReference type="KEGG" id="fcy:FRACYDRAFT_241146"/>
<dbReference type="SMR" id="A0A1E7F8W1"/>
<keyword evidence="8" id="KW-1185">Reference proteome</keyword>
<dbReference type="InterPro" id="IPR044203">
    <property type="entry name" value="GlbO/GLB3-like"/>
</dbReference>
<comment type="similarity">
    <text evidence="5">Belongs to the truncated hemoglobin family. Group II subfamily.</text>
</comment>
<dbReference type="PANTHER" id="PTHR47366:SF1">
    <property type="entry name" value="TWO-ON-TWO HEMOGLOBIN-3"/>
    <property type="match status" value="1"/>
</dbReference>
<protein>
    <submittedName>
        <fullName evidence="7">Hemoglobin</fullName>
    </submittedName>
</protein>
<dbReference type="Pfam" id="PF01152">
    <property type="entry name" value="Bac_globin"/>
    <property type="match status" value="1"/>
</dbReference>
<evidence type="ECO:0000313" key="7">
    <source>
        <dbReference type="EMBL" id="OEU14597.1"/>
    </source>
</evidence>
<dbReference type="SUPFAM" id="SSF46458">
    <property type="entry name" value="Globin-like"/>
    <property type="match status" value="1"/>
</dbReference>
<evidence type="ECO:0000256" key="1">
    <source>
        <dbReference type="ARBA" id="ARBA00022448"/>
    </source>
</evidence>
<evidence type="ECO:0000256" key="5">
    <source>
        <dbReference type="ARBA" id="ARBA00034496"/>
    </source>
</evidence>